<evidence type="ECO:0000259" key="11">
    <source>
        <dbReference type="Pfam" id="PF07715"/>
    </source>
</evidence>
<dbReference type="PANTHER" id="PTHR47234">
    <property type="match status" value="1"/>
</dbReference>
<dbReference type="SUPFAM" id="SSF56935">
    <property type="entry name" value="Porins"/>
    <property type="match status" value="1"/>
</dbReference>
<evidence type="ECO:0000256" key="8">
    <source>
        <dbReference type="PROSITE-ProRule" id="PRU01360"/>
    </source>
</evidence>
<evidence type="ECO:0000256" key="2">
    <source>
        <dbReference type="ARBA" id="ARBA00022448"/>
    </source>
</evidence>
<dbReference type="Pfam" id="PF07715">
    <property type="entry name" value="Plug"/>
    <property type="match status" value="1"/>
</dbReference>
<keyword evidence="5 9" id="KW-0798">TonB box</keyword>
<keyword evidence="13" id="KW-1185">Reference proteome</keyword>
<keyword evidence="7 8" id="KW-0998">Cell outer membrane</keyword>
<evidence type="ECO:0000256" key="6">
    <source>
        <dbReference type="ARBA" id="ARBA00023136"/>
    </source>
</evidence>
<dbReference type="InterPro" id="IPR036942">
    <property type="entry name" value="Beta-barrel_TonB_sf"/>
</dbReference>
<dbReference type="PANTHER" id="PTHR47234:SF2">
    <property type="entry name" value="TONB-DEPENDENT RECEPTOR"/>
    <property type="match status" value="1"/>
</dbReference>
<comment type="similarity">
    <text evidence="8 9">Belongs to the TonB-dependent receptor family.</text>
</comment>
<keyword evidence="3 8" id="KW-1134">Transmembrane beta strand</keyword>
<keyword evidence="12" id="KW-0675">Receptor</keyword>
<keyword evidence="6 8" id="KW-0472">Membrane</keyword>
<feature type="domain" description="TonB-dependent receptor-like beta-barrel" evidence="10">
    <location>
        <begin position="394"/>
        <end position="883"/>
    </location>
</feature>
<evidence type="ECO:0000256" key="3">
    <source>
        <dbReference type="ARBA" id="ARBA00022452"/>
    </source>
</evidence>
<proteinExistence type="inferred from homology"/>
<dbReference type="Gene3D" id="2.40.170.20">
    <property type="entry name" value="TonB-dependent receptor, beta-barrel domain"/>
    <property type="match status" value="1"/>
</dbReference>
<reference evidence="12 13" key="1">
    <citation type="submission" date="2022-12" db="EMBL/GenBank/DDBJ databases">
        <title>Sphingomonas abieness sp. nov., an endophytic bacterium isolated from Abies koreana.</title>
        <authorList>
            <person name="Jiang L."/>
            <person name="Lee J."/>
        </authorList>
    </citation>
    <scope>NUCLEOTIDE SEQUENCE [LARGE SCALE GENOMIC DNA]</scope>
    <source>
        <strain evidence="13">PAMB 00755</strain>
    </source>
</reference>
<evidence type="ECO:0000256" key="7">
    <source>
        <dbReference type="ARBA" id="ARBA00023237"/>
    </source>
</evidence>
<accession>A0ABY7NWQ8</accession>
<dbReference type="Pfam" id="PF00593">
    <property type="entry name" value="TonB_dep_Rec_b-barrel"/>
    <property type="match status" value="1"/>
</dbReference>
<dbReference type="InterPro" id="IPR012910">
    <property type="entry name" value="Plug_dom"/>
</dbReference>
<evidence type="ECO:0000256" key="9">
    <source>
        <dbReference type="RuleBase" id="RU003357"/>
    </source>
</evidence>
<dbReference type="InterPro" id="IPR037066">
    <property type="entry name" value="Plug_dom_sf"/>
</dbReference>
<dbReference type="Proteomes" id="UP001210865">
    <property type="component" value="Chromosome"/>
</dbReference>
<gene>
    <name evidence="12" type="ORF">PBT88_06890</name>
</gene>
<dbReference type="EMBL" id="CP115174">
    <property type="protein sequence ID" value="WBO23841.1"/>
    <property type="molecule type" value="Genomic_DNA"/>
</dbReference>
<dbReference type="InterPro" id="IPR039426">
    <property type="entry name" value="TonB-dep_rcpt-like"/>
</dbReference>
<evidence type="ECO:0000256" key="5">
    <source>
        <dbReference type="ARBA" id="ARBA00023077"/>
    </source>
</evidence>
<evidence type="ECO:0000313" key="12">
    <source>
        <dbReference type="EMBL" id="WBO23841.1"/>
    </source>
</evidence>
<name>A0ABY7NWQ8_9SPHN</name>
<sequence>MTGSVFRRKDLDTPSPVTVLTSTQMQQRGITTAADAVMSLAAAGGGGLPSSFSANGAFAAGATGVSLRGLTTDSTLVLQDGMRLADFPLADDGARSFVDLNTIPSAVIDRVEVLKDGASATYGADAIAGVVNYIMKKQITGISGTAEGGISQHKDDGHQRFTLTGGYGDLASQGFNFYVSGEYQHDAILYNRDRGFPYNTSNLSSKLADDGKSPDVNGNVNGGGFDVLSGATTSAVVVPATMATPGDVLSGQQISGTNPMILNPAGCGAGTNFSNAGGGTYCTQDITNQYRAIQPSQTRIGGTARLTVNVGDRAQAYIMGTYYQNREFIPSYGGPAGTSIINPISIQNLVLPAILANGSVNPQDPYANIIDPATGQRESALVKYAFGGIPNNETETSRTAHVAAGINGTFGDGWHYDVAGTYMHSQVDSTLRGNLNYAALINAVETGSYNFIDPSQNSQAELNALAPNIHAKATSELWQIQGTITKSLYDLPGGPLQLAVSGQVHYEGINDPNEDPTGAGEAAGINSFNAAGHRYNESGAFELDAPILKQLDVNASGRYDHYSEGFSHFSPKVGVKITPVHSVILRGTFSKGFRAPSIPETQGSVLGFTTATPPASVIAEHGNNGYVQPYSLGLNTAGNPNLKPETSTSFTGGVVLEPTRWLSLSADYYRIKKNNVIVAGPLSGEAMDDYYNGTALPAGYSIVQNSVDPANPNATRTIEIINSPYENANSLVTSGLDLAASVNYRIAPNIRFFSSLDATWIQKYNIRTADGVQHFAGTVGPYDTTSASGTPRWRANWQNTLSVNKWTLTATAYYTSGYRGTADDYQTIEPGASACSAAIATTTDADGNSVSEQCHVKHFIDVDMVVSYAVTDKFSLFGDVYNVGNAKAPFDPNTYGGVNYNPAWSNAGVIGRYFKIGANFGF</sequence>
<dbReference type="RefSeq" id="WP_270078471.1">
    <property type="nucleotide sequence ID" value="NZ_CP115174.1"/>
</dbReference>
<organism evidence="12 13">
    <name type="scientific">Sphingomonas abietis</name>
    <dbReference type="NCBI Taxonomy" id="3012344"/>
    <lineage>
        <taxon>Bacteria</taxon>
        <taxon>Pseudomonadati</taxon>
        <taxon>Pseudomonadota</taxon>
        <taxon>Alphaproteobacteria</taxon>
        <taxon>Sphingomonadales</taxon>
        <taxon>Sphingomonadaceae</taxon>
        <taxon>Sphingomonas</taxon>
    </lineage>
</organism>
<comment type="subcellular location">
    <subcellularLocation>
        <location evidence="1 8">Cell outer membrane</location>
        <topology evidence="1 8">Multi-pass membrane protein</topology>
    </subcellularLocation>
</comment>
<keyword evidence="4 8" id="KW-0812">Transmembrane</keyword>
<dbReference type="InterPro" id="IPR000531">
    <property type="entry name" value="Beta-barrel_TonB"/>
</dbReference>
<keyword evidence="2 8" id="KW-0813">Transport</keyword>
<evidence type="ECO:0000259" key="10">
    <source>
        <dbReference type="Pfam" id="PF00593"/>
    </source>
</evidence>
<evidence type="ECO:0000256" key="4">
    <source>
        <dbReference type="ARBA" id="ARBA00022692"/>
    </source>
</evidence>
<evidence type="ECO:0000256" key="1">
    <source>
        <dbReference type="ARBA" id="ARBA00004571"/>
    </source>
</evidence>
<evidence type="ECO:0000313" key="13">
    <source>
        <dbReference type="Proteomes" id="UP001210865"/>
    </source>
</evidence>
<protein>
    <submittedName>
        <fullName evidence="12">TonB-dependent receptor</fullName>
    </submittedName>
</protein>
<feature type="domain" description="TonB-dependent receptor plug" evidence="11">
    <location>
        <begin position="11"/>
        <end position="130"/>
    </location>
</feature>
<dbReference type="PROSITE" id="PS52016">
    <property type="entry name" value="TONB_DEPENDENT_REC_3"/>
    <property type="match status" value="1"/>
</dbReference>
<dbReference type="Gene3D" id="2.170.130.10">
    <property type="entry name" value="TonB-dependent receptor, plug domain"/>
    <property type="match status" value="1"/>
</dbReference>